<accession>A0ACC2FV26</accession>
<reference evidence="1" key="1">
    <citation type="submission" date="2021-05" db="EMBL/GenBank/DDBJ databases">
        <authorList>
            <person name="Pan Q."/>
            <person name="Jouanno E."/>
            <person name="Zahm M."/>
            <person name="Klopp C."/>
            <person name="Cabau C."/>
            <person name="Louis A."/>
            <person name="Berthelot C."/>
            <person name="Parey E."/>
            <person name="Roest Crollius H."/>
            <person name="Montfort J."/>
            <person name="Robinson-Rechavi M."/>
            <person name="Bouchez O."/>
            <person name="Lampietro C."/>
            <person name="Lopez Roques C."/>
            <person name="Donnadieu C."/>
            <person name="Postlethwait J."/>
            <person name="Bobe J."/>
            <person name="Dillon D."/>
            <person name="Chandos A."/>
            <person name="von Hippel F."/>
            <person name="Guiguen Y."/>
        </authorList>
    </citation>
    <scope>NUCLEOTIDE SEQUENCE</scope>
    <source>
        <strain evidence="1">YG-Jan2019</strain>
    </source>
</reference>
<evidence type="ECO:0000313" key="2">
    <source>
        <dbReference type="Proteomes" id="UP001157502"/>
    </source>
</evidence>
<comment type="caution">
    <text evidence="1">The sequence shown here is derived from an EMBL/GenBank/DDBJ whole genome shotgun (WGS) entry which is preliminary data.</text>
</comment>
<protein>
    <submittedName>
        <fullName evidence="1">Uncharacterized protein</fullName>
    </submittedName>
</protein>
<gene>
    <name evidence="1" type="ORF">DPEC_G00241690</name>
</gene>
<organism evidence="1 2">
    <name type="scientific">Dallia pectoralis</name>
    <name type="common">Alaska blackfish</name>
    <dbReference type="NCBI Taxonomy" id="75939"/>
    <lineage>
        <taxon>Eukaryota</taxon>
        <taxon>Metazoa</taxon>
        <taxon>Chordata</taxon>
        <taxon>Craniata</taxon>
        <taxon>Vertebrata</taxon>
        <taxon>Euteleostomi</taxon>
        <taxon>Actinopterygii</taxon>
        <taxon>Neopterygii</taxon>
        <taxon>Teleostei</taxon>
        <taxon>Protacanthopterygii</taxon>
        <taxon>Esociformes</taxon>
        <taxon>Umbridae</taxon>
        <taxon>Dallia</taxon>
    </lineage>
</organism>
<proteinExistence type="predicted"/>
<evidence type="ECO:0000313" key="1">
    <source>
        <dbReference type="EMBL" id="KAJ7995161.1"/>
    </source>
</evidence>
<dbReference type="EMBL" id="CM055748">
    <property type="protein sequence ID" value="KAJ7995161.1"/>
    <property type="molecule type" value="Genomic_DNA"/>
</dbReference>
<dbReference type="Proteomes" id="UP001157502">
    <property type="component" value="Chromosome 21"/>
</dbReference>
<name>A0ACC2FV26_DALPE</name>
<keyword evidence="2" id="KW-1185">Reference proteome</keyword>
<sequence length="124" mass="13248">MLDNVCLLDGDLTAPPAGPEPDDPPSPGFSCEDNASPLEPSPFHSTLFMPQDDLPVPPDFQLRQSSVPGVGVGLGIWAQRTVDMGERFGPYPSEQQTCLREPTRDWEVGNAGPVGCLSEGSLQL</sequence>